<keyword evidence="2 3" id="KW-0238">DNA-binding</keyword>
<organism evidence="6 7">
    <name type="scientific">Protea cynaroides</name>
    <dbReference type="NCBI Taxonomy" id="273540"/>
    <lineage>
        <taxon>Eukaryota</taxon>
        <taxon>Viridiplantae</taxon>
        <taxon>Streptophyta</taxon>
        <taxon>Embryophyta</taxon>
        <taxon>Tracheophyta</taxon>
        <taxon>Spermatophyta</taxon>
        <taxon>Magnoliopsida</taxon>
        <taxon>Proteales</taxon>
        <taxon>Proteaceae</taxon>
        <taxon>Protea</taxon>
    </lineage>
</organism>
<name>A0A9Q0GUS0_9MAGN</name>
<keyword evidence="2 3" id="KW-0539">Nucleus</keyword>
<dbReference type="GO" id="GO:0003677">
    <property type="term" value="F:DNA binding"/>
    <property type="evidence" value="ECO:0007669"/>
    <property type="project" value="UniProtKB-UniRule"/>
</dbReference>
<dbReference type="AlphaFoldDB" id="A0A9Q0GUS0"/>
<dbReference type="EMBL" id="JAMYWD010000011">
    <property type="protein sequence ID" value="KAJ4954562.1"/>
    <property type="molecule type" value="Genomic_DNA"/>
</dbReference>
<evidence type="ECO:0000313" key="6">
    <source>
        <dbReference type="EMBL" id="KAJ4954562.1"/>
    </source>
</evidence>
<dbReference type="PROSITE" id="PS50071">
    <property type="entry name" value="HOMEOBOX_2"/>
    <property type="match status" value="1"/>
</dbReference>
<dbReference type="GO" id="GO:0005634">
    <property type="term" value="C:nucleus"/>
    <property type="evidence" value="ECO:0007669"/>
    <property type="project" value="UniProtKB-SubCell"/>
</dbReference>
<dbReference type="OrthoDB" id="6159439at2759"/>
<feature type="DNA-binding region" description="Homeobox" evidence="2">
    <location>
        <begin position="45"/>
        <end position="73"/>
    </location>
</feature>
<dbReference type="Gene3D" id="1.10.10.60">
    <property type="entry name" value="Homeodomain-like"/>
    <property type="match status" value="1"/>
</dbReference>
<proteinExistence type="predicted"/>
<dbReference type="CDD" id="cd00086">
    <property type="entry name" value="homeodomain"/>
    <property type="match status" value="1"/>
</dbReference>
<keyword evidence="7" id="KW-1185">Reference proteome</keyword>
<sequence length="122" mass="13998">MRDLDINQVPSGGEEEGEMGSAKVKKRWSGPPRKKLRLTKEYKKETLALQLKLKPRKGEVWFQNRRARVGPLQIFLLVWKAVSCFPCSLLHISFNSWLQSSTLTNNSFFMVSVSSSRICNLL</sequence>
<feature type="domain" description="Homeobox" evidence="5">
    <location>
        <begin position="43"/>
        <end position="72"/>
    </location>
</feature>
<evidence type="ECO:0000256" key="3">
    <source>
        <dbReference type="RuleBase" id="RU000682"/>
    </source>
</evidence>
<accession>A0A9Q0GUS0</accession>
<reference evidence="6" key="1">
    <citation type="journal article" date="2023" name="Plant J.">
        <title>The genome of the king protea, Protea cynaroides.</title>
        <authorList>
            <person name="Chang J."/>
            <person name="Duong T.A."/>
            <person name="Schoeman C."/>
            <person name="Ma X."/>
            <person name="Roodt D."/>
            <person name="Barker N."/>
            <person name="Li Z."/>
            <person name="Van de Peer Y."/>
            <person name="Mizrachi E."/>
        </authorList>
    </citation>
    <scope>NUCLEOTIDE SEQUENCE</scope>
    <source>
        <tissue evidence="6">Young leaves</tissue>
    </source>
</reference>
<evidence type="ECO:0000256" key="4">
    <source>
        <dbReference type="SAM" id="MobiDB-lite"/>
    </source>
</evidence>
<dbReference type="Pfam" id="PF00046">
    <property type="entry name" value="Homeodomain"/>
    <property type="match status" value="1"/>
</dbReference>
<dbReference type="SUPFAM" id="SSF46689">
    <property type="entry name" value="Homeodomain-like"/>
    <property type="match status" value="1"/>
</dbReference>
<dbReference type="Proteomes" id="UP001141806">
    <property type="component" value="Unassembled WGS sequence"/>
</dbReference>
<comment type="caution">
    <text evidence="6">The sequence shown here is derived from an EMBL/GenBank/DDBJ whole genome shotgun (WGS) entry which is preliminary data.</text>
</comment>
<evidence type="ECO:0000256" key="1">
    <source>
        <dbReference type="ARBA" id="ARBA00004123"/>
    </source>
</evidence>
<dbReference type="InterPro" id="IPR009057">
    <property type="entry name" value="Homeodomain-like_sf"/>
</dbReference>
<evidence type="ECO:0000259" key="5">
    <source>
        <dbReference type="PROSITE" id="PS50071"/>
    </source>
</evidence>
<protein>
    <recommendedName>
        <fullName evidence="5">Homeobox domain-containing protein</fullName>
    </recommendedName>
</protein>
<dbReference type="InterPro" id="IPR001356">
    <property type="entry name" value="HD"/>
</dbReference>
<feature type="region of interest" description="Disordered" evidence="4">
    <location>
        <begin position="1"/>
        <end position="31"/>
    </location>
</feature>
<comment type="subcellular location">
    <subcellularLocation>
        <location evidence="1 2 3">Nucleus</location>
    </subcellularLocation>
</comment>
<evidence type="ECO:0000313" key="7">
    <source>
        <dbReference type="Proteomes" id="UP001141806"/>
    </source>
</evidence>
<keyword evidence="2 3" id="KW-0371">Homeobox</keyword>
<gene>
    <name evidence="6" type="ORF">NE237_011345</name>
</gene>
<evidence type="ECO:0000256" key="2">
    <source>
        <dbReference type="PROSITE-ProRule" id="PRU00108"/>
    </source>
</evidence>